<dbReference type="RefSeq" id="WP_150379271.1">
    <property type="nucleotide sequence ID" value="NZ_RZUH01000004.1"/>
</dbReference>
<gene>
    <name evidence="2" type="ORF">EMO91_06605</name>
</gene>
<evidence type="ECO:0000256" key="1">
    <source>
        <dbReference type="SAM" id="Phobius"/>
    </source>
</evidence>
<sequence length="169" mass="17503">MPFKGNGTATDLATPSGSYGNYAAAKINSKWVGVNTSTCTAFDFPIGTVDYSRTNVDSGIYGGIGGTEGISPQILVDNDGRLWFQNSQKTVATANTYRFSRITYGTGLSGYDGTLLLGHRVADETQTAGTVINQSPTAGAPVSDLTIPALAVGGGLAALGFGLSRRRRA</sequence>
<proteinExistence type="predicted"/>
<organism evidence="2 3">
    <name type="scientific">Bifidobacterium myosotis</name>
    <dbReference type="NCBI Taxonomy" id="1630166"/>
    <lineage>
        <taxon>Bacteria</taxon>
        <taxon>Bacillati</taxon>
        <taxon>Actinomycetota</taxon>
        <taxon>Actinomycetes</taxon>
        <taxon>Bifidobacteriales</taxon>
        <taxon>Bifidobacteriaceae</taxon>
        <taxon>Bifidobacterium</taxon>
    </lineage>
</organism>
<dbReference type="AlphaFoldDB" id="A0A5M9ZKR7"/>
<keyword evidence="1" id="KW-0472">Membrane</keyword>
<name>A0A5M9ZKR7_9BIFI</name>
<evidence type="ECO:0000313" key="3">
    <source>
        <dbReference type="Proteomes" id="UP000410049"/>
    </source>
</evidence>
<dbReference type="EMBL" id="RZUH01000004">
    <property type="protein sequence ID" value="KAA8828105.1"/>
    <property type="molecule type" value="Genomic_DNA"/>
</dbReference>
<keyword evidence="1" id="KW-1133">Transmembrane helix</keyword>
<accession>A0A5M9ZKR7</accession>
<comment type="caution">
    <text evidence="2">The sequence shown here is derived from an EMBL/GenBank/DDBJ whole genome shotgun (WGS) entry which is preliminary data.</text>
</comment>
<evidence type="ECO:0000313" key="2">
    <source>
        <dbReference type="EMBL" id="KAA8828105.1"/>
    </source>
</evidence>
<feature type="transmembrane region" description="Helical" evidence="1">
    <location>
        <begin position="145"/>
        <end position="163"/>
    </location>
</feature>
<dbReference type="Proteomes" id="UP000410049">
    <property type="component" value="Unassembled WGS sequence"/>
</dbReference>
<reference evidence="2 3" key="1">
    <citation type="journal article" date="2019" name="Syst. Appl. Microbiol.">
        <title>Characterization of Bifidobacterium species in feaces of the Egyptian fruit bat: Description of B. vespertilionis sp. nov. and B. rousetti sp. nov.</title>
        <authorList>
            <person name="Modesto M."/>
            <person name="Satti M."/>
            <person name="Watanabe K."/>
            <person name="Puglisi E."/>
            <person name="Morelli L."/>
            <person name="Huang C.-H."/>
            <person name="Liou J.-S."/>
            <person name="Miyashita M."/>
            <person name="Tamura T."/>
            <person name="Saito S."/>
            <person name="Mori K."/>
            <person name="Huang L."/>
            <person name="Sciavilla P."/>
            <person name="Sandri C."/>
            <person name="Spiezio C."/>
            <person name="Vitali F."/>
            <person name="Cavalieri D."/>
            <person name="Perpetuini G."/>
            <person name="Tofalo R."/>
            <person name="Bonetti A."/>
            <person name="Arita M."/>
            <person name="Mattarelli P."/>
        </authorList>
    </citation>
    <scope>NUCLEOTIDE SEQUENCE [LARGE SCALE GENOMIC DNA]</scope>
    <source>
        <strain evidence="2 3">RST17</strain>
    </source>
</reference>
<protein>
    <submittedName>
        <fullName evidence="2">Uncharacterized protein</fullName>
    </submittedName>
</protein>
<keyword evidence="1" id="KW-0812">Transmembrane</keyword>